<reference evidence="3" key="1">
    <citation type="journal article" date="2023" name="Comput. Struct. Biotechnol. J.">
        <title>Discovery of a novel marine Bacteroidetes with a rich repertoire of carbohydrate-active enzymes.</title>
        <authorList>
            <person name="Chen B."/>
            <person name="Liu G."/>
            <person name="Chen Q."/>
            <person name="Wang H."/>
            <person name="Liu L."/>
            <person name="Tang K."/>
        </authorList>
    </citation>
    <scope>NUCLEOTIDE SEQUENCE</scope>
    <source>
        <strain evidence="3">TK19036</strain>
    </source>
</reference>
<evidence type="ECO:0000259" key="2">
    <source>
        <dbReference type="Pfam" id="PF20434"/>
    </source>
</evidence>
<dbReference type="PANTHER" id="PTHR48081:SF33">
    <property type="entry name" value="KYNURENINE FORMAMIDASE"/>
    <property type="match status" value="1"/>
</dbReference>
<dbReference type="Gene3D" id="3.40.50.1820">
    <property type="entry name" value="alpha/beta hydrolase"/>
    <property type="match status" value="1"/>
</dbReference>
<dbReference type="InterPro" id="IPR029058">
    <property type="entry name" value="AB_hydrolase_fold"/>
</dbReference>
<keyword evidence="1 3" id="KW-0378">Hydrolase</keyword>
<dbReference type="EMBL" id="CP120682">
    <property type="protein sequence ID" value="WKN35200.1"/>
    <property type="molecule type" value="Genomic_DNA"/>
</dbReference>
<protein>
    <submittedName>
        <fullName evidence="3">Alpha/beta hydrolase</fullName>
    </submittedName>
</protein>
<evidence type="ECO:0000313" key="3">
    <source>
        <dbReference type="EMBL" id="WKN35200.1"/>
    </source>
</evidence>
<dbReference type="Pfam" id="PF20434">
    <property type="entry name" value="BD-FAE"/>
    <property type="match status" value="1"/>
</dbReference>
<name>A0AA49JFL8_9BACT</name>
<accession>A0AA49JFL8</accession>
<dbReference type="SUPFAM" id="SSF53474">
    <property type="entry name" value="alpha/beta-Hydrolases"/>
    <property type="match status" value="1"/>
</dbReference>
<dbReference type="AlphaFoldDB" id="A0AA49JFL8"/>
<evidence type="ECO:0000256" key="1">
    <source>
        <dbReference type="ARBA" id="ARBA00022801"/>
    </source>
</evidence>
<dbReference type="GO" id="GO:0004061">
    <property type="term" value="F:arylformamidase activity"/>
    <property type="evidence" value="ECO:0007669"/>
    <property type="project" value="TreeGrafter"/>
</dbReference>
<dbReference type="InterPro" id="IPR049492">
    <property type="entry name" value="BD-FAE-like_dom"/>
</dbReference>
<gene>
    <name evidence="3" type="ORF">K4G66_22745</name>
</gene>
<feature type="domain" description="BD-FAE-like" evidence="2">
    <location>
        <begin position="48"/>
        <end position="238"/>
    </location>
</feature>
<dbReference type="PANTHER" id="PTHR48081">
    <property type="entry name" value="AB HYDROLASE SUPERFAMILY PROTEIN C4A8.06C"/>
    <property type="match status" value="1"/>
</dbReference>
<proteinExistence type="predicted"/>
<organism evidence="3">
    <name type="scientific">Roseihalotalea indica</name>
    <dbReference type="NCBI Taxonomy" id="2867963"/>
    <lineage>
        <taxon>Bacteria</taxon>
        <taxon>Pseudomonadati</taxon>
        <taxon>Bacteroidota</taxon>
        <taxon>Cytophagia</taxon>
        <taxon>Cytophagales</taxon>
        <taxon>Catalimonadaceae</taxon>
        <taxon>Roseihalotalea</taxon>
    </lineage>
</organism>
<dbReference type="InterPro" id="IPR050300">
    <property type="entry name" value="GDXG_lipolytic_enzyme"/>
</dbReference>
<sequence>MRNAIFFMLGMLLPLYGLVAQSVTYKEVQDVSYLPENAEVDSLRMLNLVLPQSVDTLPLFVWIGGGAWSYVDRSMEMDFARKVAREGIAVASVGHRLSSAVWQDSSLTAGVRHPAHVQDIAQAVAWLYNHAGEYGYSKDHIFIGGYSSGAHLAALLSMDEQYLTEVGLSTDVLKGVIPVAGAYDIVDYYHVFLNSESKASNAMADTHVKAVFGETEADMQAASPMTYIDRLSTPMLLISESDLYNYTELFEDKLREAEFDDWSVLHVRELGHSGLWKDLSYNTQSAYRDFIIGFIKAQSQSAPVKPS</sequence>
<reference evidence="3" key="2">
    <citation type="journal article" date="2024" name="Antonie Van Leeuwenhoek">
        <title>Roseihalotalea indica gen. nov., sp. nov., a halophilic Bacteroidetes from mesopelagic Southwest Indian Ocean with higher carbohydrate metabolic potential.</title>
        <authorList>
            <person name="Chen B."/>
            <person name="Zhang M."/>
            <person name="Lin D."/>
            <person name="Ye J."/>
            <person name="Tang K."/>
        </authorList>
    </citation>
    <scope>NUCLEOTIDE SEQUENCE</scope>
    <source>
        <strain evidence="3">TK19036</strain>
    </source>
</reference>